<sequence length="660" mass="70632">MRGWFHSLSSRFMVYTGVVLFLLMCGLYWFEWQQIRKDAEQQLLEKGSGLAIALAKSLQQVTESDIITGVTLKNGTKLSGDTIKTNLFNDKLQLVPESEQAAKKRSDNASYASSKQVLFNGKEIPLAQYELKYTSAYDAYTDDRWQGIMDSFLVDDSVIFSIAAAYSDNPDTAGYIPTHNSKYSPTGDGSKDEWGAADLLSQKYRANRVFNDAVGYNSAAYADTAKAKLEKYPRVIDGKVLETWNIAYPLMIEGKHWGGVRVALSKEQSDAMIERQRMTILAGMGLLFVAVLVILYILSRTIVGARLAFILKAATNLNSHEADLTYRMPVKGRDEIAQLSREINAFLGHLQEIVVLIRGVSAQTRSTSESLTASAARSAEVSVGIAEAIGEVAAGADNQATGATDSAKATEEMAVGIGKIAEASGAVTEASHHMVHDAEQGNDMTRSAVAQMETMYSSAIKVSEAIERLRKRSDEIGEIATAITGIASQTSLLALNAAIEAARAGEQGRGFSIVAGEVRKLADQSDESARHISELIDELQKLTAAASAAMEEGGGEVAKSMGAVGHVSEAFERIVGAAREVSAAITDISGASQELSAGTEEVTAGIEQMSRIAHDASVHAGAVAEASQTQLALSKETSGLSGSLSKLAQELDQTLGKFKV</sequence>
<keyword evidence="11" id="KW-1185">Reference proteome</keyword>
<feature type="transmembrane region" description="Helical" evidence="7">
    <location>
        <begin position="278"/>
        <end position="298"/>
    </location>
</feature>
<evidence type="ECO:0000259" key="8">
    <source>
        <dbReference type="PROSITE" id="PS50111"/>
    </source>
</evidence>
<dbReference type="PROSITE" id="PS50885">
    <property type="entry name" value="HAMP"/>
    <property type="match status" value="1"/>
</dbReference>
<proteinExistence type="inferred from homology"/>
<name>A0A4Q9DI44_9BACL</name>
<dbReference type="InterPro" id="IPR003660">
    <property type="entry name" value="HAMP_dom"/>
</dbReference>
<dbReference type="AlphaFoldDB" id="A0A4Q9DI44"/>
<dbReference type="SUPFAM" id="SSF58104">
    <property type="entry name" value="Methyl-accepting chemotaxis protein (MCP) signaling domain"/>
    <property type="match status" value="1"/>
</dbReference>
<dbReference type="GO" id="GO:0004888">
    <property type="term" value="F:transmembrane signaling receptor activity"/>
    <property type="evidence" value="ECO:0007669"/>
    <property type="project" value="InterPro"/>
</dbReference>
<keyword evidence="3 7" id="KW-0472">Membrane</keyword>
<evidence type="ECO:0000256" key="3">
    <source>
        <dbReference type="ARBA" id="ARBA00023136"/>
    </source>
</evidence>
<dbReference type="PRINTS" id="PR00260">
    <property type="entry name" value="CHEMTRNSDUCR"/>
</dbReference>
<dbReference type="PANTHER" id="PTHR32089">
    <property type="entry name" value="METHYL-ACCEPTING CHEMOTAXIS PROTEIN MCPB"/>
    <property type="match status" value="1"/>
</dbReference>
<keyword evidence="7" id="KW-0812">Transmembrane</keyword>
<dbReference type="CDD" id="cd06225">
    <property type="entry name" value="HAMP"/>
    <property type="match status" value="1"/>
</dbReference>
<dbReference type="GO" id="GO:0007165">
    <property type="term" value="P:signal transduction"/>
    <property type="evidence" value="ECO:0007669"/>
    <property type="project" value="UniProtKB-KW"/>
</dbReference>
<keyword evidence="7" id="KW-1133">Transmembrane helix</keyword>
<evidence type="ECO:0000256" key="7">
    <source>
        <dbReference type="SAM" id="Phobius"/>
    </source>
</evidence>
<comment type="caution">
    <text evidence="10">The sequence shown here is derived from an EMBL/GenBank/DDBJ whole genome shotgun (WGS) entry which is preliminary data.</text>
</comment>
<dbReference type="Proteomes" id="UP000293142">
    <property type="component" value="Unassembled WGS sequence"/>
</dbReference>
<gene>
    <name evidence="10" type="ORF">EYB31_28455</name>
</gene>
<dbReference type="GO" id="GO:0005886">
    <property type="term" value="C:plasma membrane"/>
    <property type="evidence" value="ECO:0007669"/>
    <property type="project" value="UniProtKB-SubCell"/>
</dbReference>
<dbReference type="PROSITE" id="PS50111">
    <property type="entry name" value="CHEMOTAXIS_TRANSDUC_2"/>
    <property type="match status" value="1"/>
</dbReference>
<dbReference type="Pfam" id="PF00672">
    <property type="entry name" value="HAMP"/>
    <property type="match status" value="1"/>
</dbReference>
<evidence type="ECO:0000259" key="9">
    <source>
        <dbReference type="PROSITE" id="PS50885"/>
    </source>
</evidence>
<dbReference type="Gene3D" id="1.10.287.950">
    <property type="entry name" value="Methyl-accepting chemotaxis protein"/>
    <property type="match status" value="1"/>
</dbReference>
<dbReference type="OrthoDB" id="2493490at2"/>
<dbReference type="CDD" id="cd11386">
    <property type="entry name" value="MCP_signal"/>
    <property type="match status" value="1"/>
</dbReference>
<comment type="subcellular location">
    <subcellularLocation>
        <location evidence="1">Cell membrane</location>
    </subcellularLocation>
</comment>
<protein>
    <submittedName>
        <fullName evidence="10">Methyl-accepting chemotaxis protein</fullName>
    </submittedName>
</protein>
<dbReference type="InterPro" id="IPR004089">
    <property type="entry name" value="MCPsignal_dom"/>
</dbReference>
<evidence type="ECO:0000256" key="1">
    <source>
        <dbReference type="ARBA" id="ARBA00004236"/>
    </source>
</evidence>
<organism evidence="10 11">
    <name type="scientific">Paenibacillus thalictri</name>
    <dbReference type="NCBI Taxonomy" id="2527873"/>
    <lineage>
        <taxon>Bacteria</taxon>
        <taxon>Bacillati</taxon>
        <taxon>Bacillota</taxon>
        <taxon>Bacilli</taxon>
        <taxon>Bacillales</taxon>
        <taxon>Paenibacillaceae</taxon>
        <taxon>Paenibacillus</taxon>
    </lineage>
</organism>
<accession>A0A4Q9DI44</accession>
<evidence type="ECO:0000313" key="11">
    <source>
        <dbReference type="Proteomes" id="UP000293142"/>
    </source>
</evidence>
<dbReference type="PANTHER" id="PTHR32089:SF112">
    <property type="entry name" value="LYSOZYME-LIKE PROTEIN-RELATED"/>
    <property type="match status" value="1"/>
</dbReference>
<dbReference type="SMART" id="SM00283">
    <property type="entry name" value="MA"/>
    <property type="match status" value="1"/>
</dbReference>
<dbReference type="Pfam" id="PF00015">
    <property type="entry name" value="MCPsignal"/>
    <property type="match status" value="1"/>
</dbReference>
<dbReference type="SMART" id="SM00304">
    <property type="entry name" value="HAMP"/>
    <property type="match status" value="1"/>
</dbReference>
<keyword evidence="4 6" id="KW-0807">Transducer</keyword>
<dbReference type="InterPro" id="IPR004090">
    <property type="entry name" value="Chemotax_Me-accpt_rcpt"/>
</dbReference>
<feature type="domain" description="Methyl-accepting transducer" evidence="8">
    <location>
        <begin position="374"/>
        <end position="610"/>
    </location>
</feature>
<evidence type="ECO:0000256" key="5">
    <source>
        <dbReference type="ARBA" id="ARBA00029447"/>
    </source>
</evidence>
<evidence type="ECO:0000256" key="4">
    <source>
        <dbReference type="ARBA" id="ARBA00023224"/>
    </source>
</evidence>
<evidence type="ECO:0000313" key="10">
    <source>
        <dbReference type="EMBL" id="TBL72683.1"/>
    </source>
</evidence>
<dbReference type="Gene3D" id="6.10.340.10">
    <property type="match status" value="1"/>
</dbReference>
<keyword evidence="2" id="KW-1003">Cell membrane</keyword>
<dbReference type="EMBL" id="SIRE01000023">
    <property type="protein sequence ID" value="TBL72683.1"/>
    <property type="molecule type" value="Genomic_DNA"/>
</dbReference>
<reference evidence="10 11" key="1">
    <citation type="submission" date="2019-02" db="EMBL/GenBank/DDBJ databases">
        <title>Paenibacillus sp. nov., isolated from surface-sterilized tissue of Thalictrum simplex L.</title>
        <authorList>
            <person name="Tuo L."/>
        </authorList>
    </citation>
    <scope>NUCLEOTIDE SEQUENCE [LARGE SCALE GENOMIC DNA]</scope>
    <source>
        <strain evidence="10 11">N2SHLJ1</strain>
    </source>
</reference>
<dbReference type="RefSeq" id="WP_131016870.1">
    <property type="nucleotide sequence ID" value="NZ_SIRE01000023.1"/>
</dbReference>
<evidence type="ECO:0000256" key="6">
    <source>
        <dbReference type="PROSITE-ProRule" id="PRU00284"/>
    </source>
</evidence>
<comment type="similarity">
    <text evidence="5">Belongs to the methyl-accepting chemotaxis (MCP) protein family.</text>
</comment>
<feature type="domain" description="HAMP" evidence="9">
    <location>
        <begin position="323"/>
        <end position="355"/>
    </location>
</feature>
<evidence type="ECO:0000256" key="2">
    <source>
        <dbReference type="ARBA" id="ARBA00022475"/>
    </source>
</evidence>
<dbReference type="GO" id="GO:0006935">
    <property type="term" value="P:chemotaxis"/>
    <property type="evidence" value="ECO:0007669"/>
    <property type="project" value="InterPro"/>
</dbReference>
<feature type="transmembrane region" description="Helical" evidence="7">
    <location>
        <begin position="12"/>
        <end position="30"/>
    </location>
</feature>